<evidence type="ECO:0000313" key="1">
    <source>
        <dbReference type="EMBL" id="MBA4601509.1"/>
    </source>
</evidence>
<comment type="caution">
    <text evidence="1">The sequence shown here is derived from an EMBL/GenBank/DDBJ whole genome shotgun (WGS) entry which is preliminary data.</text>
</comment>
<reference evidence="1 2" key="1">
    <citation type="submission" date="2020-07" db="EMBL/GenBank/DDBJ databases">
        <title>Thermoactinomyces phylogeny.</title>
        <authorList>
            <person name="Dunlap C."/>
        </authorList>
    </citation>
    <scope>NUCLEOTIDE SEQUENCE [LARGE SCALE GENOMIC DNA]</scope>
    <source>
        <strain evidence="1 2">AMNI-1</strain>
    </source>
</reference>
<dbReference type="EMBL" id="JACEOL010000009">
    <property type="protein sequence ID" value="MBA4601509.1"/>
    <property type="molecule type" value="Genomic_DNA"/>
</dbReference>
<dbReference type="Gene3D" id="3.40.50.450">
    <property type="match status" value="1"/>
</dbReference>
<dbReference type="AlphaFoldDB" id="A0A7W1XQM4"/>
<dbReference type="Pfam" id="PF11071">
    <property type="entry name" value="Nuc_deoxyri_tr3"/>
    <property type="match status" value="1"/>
</dbReference>
<dbReference type="Proteomes" id="UP000538292">
    <property type="component" value="Unassembled WGS sequence"/>
</dbReference>
<dbReference type="NCBIfam" id="TIGR03646">
    <property type="entry name" value="YtoQ_fam"/>
    <property type="match status" value="1"/>
</dbReference>
<gene>
    <name evidence="1" type="ORF">H2C83_04065</name>
</gene>
<name>A0A7W1XQM4_9BACL</name>
<proteinExistence type="predicted"/>
<dbReference type="InterPro" id="IPR019884">
    <property type="entry name" value="YtoQ_family_protein"/>
</dbReference>
<protein>
    <submittedName>
        <fullName evidence="1">YtoQ family protein</fullName>
    </submittedName>
</protein>
<sequence>MSAPKQNTGEELKHGLVVYLAGQIHDDWRDQLRKKAGERGLPIIFKGPQENHDRSDDIGELIKGKQPNPVYRDHAASEFNNLRTRIWMQKADVVIALFGEKYRQWNTAMDASTAIALNKPLILVRPESLHHPLKELSQRAQVVVETPDQALDALAYVLED</sequence>
<accession>A0A7W1XQM4</accession>
<evidence type="ECO:0000313" key="2">
    <source>
        <dbReference type="Proteomes" id="UP000538292"/>
    </source>
</evidence>
<keyword evidence="2" id="KW-1185">Reference proteome</keyword>
<dbReference type="RefSeq" id="WP_181738104.1">
    <property type="nucleotide sequence ID" value="NZ_JACEOL010000009.1"/>
</dbReference>
<organism evidence="1 2">
    <name type="scientific">Thermoactinomyces mirandus</name>
    <dbReference type="NCBI Taxonomy" id="2756294"/>
    <lineage>
        <taxon>Bacteria</taxon>
        <taxon>Bacillati</taxon>
        <taxon>Bacillota</taxon>
        <taxon>Bacilli</taxon>
        <taxon>Bacillales</taxon>
        <taxon>Thermoactinomycetaceae</taxon>
        <taxon>Thermoactinomyces</taxon>
    </lineage>
</organism>